<comment type="caution">
    <text evidence="1">The sequence shown here is derived from an EMBL/GenBank/DDBJ whole genome shotgun (WGS) entry which is preliminary data.</text>
</comment>
<protein>
    <submittedName>
        <fullName evidence="1">Uncharacterized protein</fullName>
    </submittedName>
</protein>
<evidence type="ECO:0000313" key="2">
    <source>
        <dbReference type="Proteomes" id="UP000077428"/>
    </source>
</evidence>
<dbReference type="PATRIC" id="fig|66851.6.peg.1743"/>
<reference evidence="2" key="1">
    <citation type="journal article" date="2016" name="Genome Announc.">
        <title>Draft Genome Sequences of Methanobrevibacter curvatus DSM11111, Methanobrevibacter cuticularis DSM11139, Methanobrevibacter filiformis DSM11501, and Methanobrevibacter oralis DSM7256.</title>
        <authorList>
            <person name="Poehlein A."/>
            <person name="Seedorf H."/>
        </authorList>
    </citation>
    <scope>NUCLEOTIDE SEQUENCE [LARGE SCALE GENOMIC DNA]</scope>
    <source>
        <strain evidence="2">DSM 7256 / JCM 30027 / ZR</strain>
    </source>
</reference>
<dbReference type="OrthoDB" id="386386at2157"/>
<sequence length="193" mass="22633">MPPRGKVESSEHYVEIHELLLKGKSPRWISNYLKNEYDEIIGYSAIYNYQKKNINIEEQTIEEVNRRATEKVVKEKVDTQEQIFETTNYVISQGAENLEGILDVAKNFPRDYKEVRAAISDPDSKVSEKDVAELSYKANKLYLDFIKKQDTNVEVNVNNVDLSEFFDDEEDSEILTDLDDFERRYLEEKETTE</sequence>
<gene>
    <name evidence="1" type="ORF">MBORA_16030</name>
</gene>
<accession>A0A165ZZ47</accession>
<dbReference type="Proteomes" id="UP000077428">
    <property type="component" value="Unassembled WGS sequence"/>
</dbReference>
<dbReference type="STRING" id="66851.MBORA_16030"/>
<dbReference type="RefSeq" id="WP_042693462.1">
    <property type="nucleotide sequence ID" value="NZ_CABMAB010000022.1"/>
</dbReference>
<organism evidence="1 2">
    <name type="scientific">Methanobrevibacter oralis</name>
    <dbReference type="NCBI Taxonomy" id="66851"/>
    <lineage>
        <taxon>Archaea</taxon>
        <taxon>Methanobacteriati</taxon>
        <taxon>Methanobacteriota</taxon>
        <taxon>Methanomada group</taxon>
        <taxon>Methanobacteria</taxon>
        <taxon>Methanobacteriales</taxon>
        <taxon>Methanobacteriaceae</taxon>
        <taxon>Methanobrevibacter</taxon>
    </lineage>
</organism>
<keyword evidence="2" id="KW-1185">Reference proteome</keyword>
<dbReference type="AlphaFoldDB" id="A0A165ZZ47"/>
<proteinExistence type="predicted"/>
<name>A0A165ZZ47_METOA</name>
<evidence type="ECO:0000313" key="1">
    <source>
        <dbReference type="EMBL" id="KZX11358.1"/>
    </source>
</evidence>
<dbReference type="EMBL" id="LWMU01000092">
    <property type="protein sequence ID" value="KZX11358.1"/>
    <property type="molecule type" value="Genomic_DNA"/>
</dbReference>